<feature type="domain" description="NAD-dependent epimerase/dehydratase" evidence="2">
    <location>
        <begin position="3"/>
        <end position="291"/>
    </location>
</feature>
<dbReference type="InterPro" id="IPR036291">
    <property type="entry name" value="NAD(P)-bd_dom_sf"/>
</dbReference>
<dbReference type="Gene3D" id="3.90.25.10">
    <property type="entry name" value="UDP-galactose 4-epimerase, domain 1"/>
    <property type="match status" value="1"/>
</dbReference>
<dbReference type="AlphaFoldDB" id="A0A7S8ID57"/>
<name>A0A7S8ID57_9CHLR</name>
<dbReference type="EMBL" id="CP062983">
    <property type="protein sequence ID" value="QPC81222.1"/>
    <property type="molecule type" value="Genomic_DNA"/>
</dbReference>
<evidence type="ECO:0000256" key="1">
    <source>
        <dbReference type="ARBA" id="ARBA00007637"/>
    </source>
</evidence>
<evidence type="ECO:0000313" key="3">
    <source>
        <dbReference type="EMBL" id="QPC81222.1"/>
    </source>
</evidence>
<dbReference type="Pfam" id="PF01370">
    <property type="entry name" value="Epimerase"/>
    <property type="match status" value="1"/>
</dbReference>
<protein>
    <submittedName>
        <fullName evidence="3">NAD-dependent epimerase/dehydratase family protein</fullName>
    </submittedName>
</protein>
<evidence type="ECO:0000313" key="4">
    <source>
        <dbReference type="Proteomes" id="UP000594468"/>
    </source>
</evidence>
<dbReference type="SUPFAM" id="SSF51735">
    <property type="entry name" value="NAD(P)-binding Rossmann-fold domains"/>
    <property type="match status" value="1"/>
</dbReference>
<evidence type="ECO:0000259" key="2">
    <source>
        <dbReference type="Pfam" id="PF01370"/>
    </source>
</evidence>
<organism evidence="3 4">
    <name type="scientific">Phototrophicus methaneseepsis</name>
    <dbReference type="NCBI Taxonomy" id="2710758"/>
    <lineage>
        <taxon>Bacteria</taxon>
        <taxon>Bacillati</taxon>
        <taxon>Chloroflexota</taxon>
        <taxon>Candidatus Thermofontia</taxon>
        <taxon>Phototrophicales</taxon>
        <taxon>Phototrophicaceae</taxon>
        <taxon>Phototrophicus</taxon>
    </lineage>
</organism>
<gene>
    <name evidence="3" type="ORF">G4Y79_16095</name>
</gene>
<comment type="similarity">
    <text evidence="1">Belongs to the NAD(P)-dependent epimerase/dehydratase family.</text>
</comment>
<dbReference type="Gene3D" id="3.40.50.720">
    <property type="entry name" value="NAD(P)-binding Rossmann-like Domain"/>
    <property type="match status" value="1"/>
</dbReference>
<dbReference type="InterPro" id="IPR001509">
    <property type="entry name" value="Epimerase_deHydtase"/>
</dbReference>
<sequence length="397" mass="45438">MKVFIAGIDGYLGWALAQYLTSQGHTVAGVDKLLRREWVAEVNSMSAIPIYDHGERLAAFKEHFGTDLDFRVGDLCDYDFVESFIGEFQPDAIVHLAQMPSAPYSMMDQKHSVWTQVNNITTNMNILWAIKEVAPQAHLVKLGTMGEYGQPNVDIPEGFFEVEYRGRKDRLPFPRQAGSWYHQSKVHDSHNTMFASKIWGIRATDIMQGVVFGSRWVGMGDDPRLATRLDFDQSFGTAINRFCAQAAVEHPLTLYGAGTMTRAFLPLRDSMRCLQLAVENPPEAGEFRVFNQFAESYSIKELAEMTQEVGSELGLDVQIRHYENPRTELEQHYYNPDRDNLVKIGYEPSQDVKSEMKLMIEDLRHHADRIRTKMDILVPDIRWDGSRRRSEVIEPVR</sequence>
<keyword evidence="4" id="KW-1185">Reference proteome</keyword>
<proteinExistence type="inferred from homology"/>
<dbReference type="Proteomes" id="UP000594468">
    <property type="component" value="Chromosome"/>
</dbReference>
<accession>A0A7S8ID57</accession>
<dbReference type="RefSeq" id="WP_195169295.1">
    <property type="nucleotide sequence ID" value="NZ_CP062983.1"/>
</dbReference>
<reference evidence="3 4" key="1">
    <citation type="submission" date="2020-02" db="EMBL/GenBank/DDBJ databases">
        <authorList>
            <person name="Zheng R.K."/>
            <person name="Sun C.M."/>
        </authorList>
    </citation>
    <scope>NUCLEOTIDE SEQUENCE [LARGE SCALE GENOMIC DNA]</scope>
    <source>
        <strain evidence="4">rifampicinis</strain>
    </source>
</reference>
<dbReference type="PANTHER" id="PTHR43000">
    <property type="entry name" value="DTDP-D-GLUCOSE 4,6-DEHYDRATASE-RELATED"/>
    <property type="match status" value="1"/>
</dbReference>
<dbReference type="KEGG" id="pmet:G4Y79_16095"/>